<dbReference type="GO" id="GO:0003924">
    <property type="term" value="F:GTPase activity"/>
    <property type="evidence" value="ECO:0007669"/>
    <property type="project" value="TreeGrafter"/>
</dbReference>
<dbReference type="GO" id="GO:0030688">
    <property type="term" value="C:preribosome, small subunit precursor"/>
    <property type="evidence" value="ECO:0007669"/>
    <property type="project" value="TreeGrafter"/>
</dbReference>
<evidence type="ECO:0000256" key="2">
    <source>
        <dbReference type="ARBA" id="ARBA00040070"/>
    </source>
</evidence>
<protein>
    <recommendedName>
        <fullName evidence="2">Pre-rRNA-processing protein TSR1 homolog</fullName>
    </recommendedName>
</protein>
<comment type="function">
    <text evidence="1">Required during maturation of the 40S ribosomal subunit in the nucleolus.</text>
</comment>
<accession>A0AAV8X573</accession>
<gene>
    <name evidence="4" type="ORF">NQ318_016492</name>
</gene>
<dbReference type="EMBL" id="JAPWTK010001141">
    <property type="protein sequence ID" value="KAJ8933920.1"/>
    <property type="molecule type" value="Genomic_DNA"/>
</dbReference>
<dbReference type="GO" id="GO:0034511">
    <property type="term" value="F:U3 snoRNA binding"/>
    <property type="evidence" value="ECO:0007669"/>
    <property type="project" value="TreeGrafter"/>
</dbReference>
<evidence type="ECO:0000259" key="3">
    <source>
        <dbReference type="Pfam" id="PF04950"/>
    </source>
</evidence>
<dbReference type="PANTHER" id="PTHR12858">
    <property type="entry name" value="RIBOSOME BIOGENESIS PROTEIN"/>
    <property type="match status" value="1"/>
</dbReference>
<dbReference type="GO" id="GO:0000462">
    <property type="term" value="P:maturation of SSU-rRNA from tricistronic rRNA transcript (SSU-rRNA, 5.8S rRNA, LSU-rRNA)"/>
    <property type="evidence" value="ECO:0007669"/>
    <property type="project" value="TreeGrafter"/>
</dbReference>
<evidence type="ECO:0000313" key="5">
    <source>
        <dbReference type="Proteomes" id="UP001162162"/>
    </source>
</evidence>
<evidence type="ECO:0000313" key="4">
    <source>
        <dbReference type="EMBL" id="KAJ8933920.1"/>
    </source>
</evidence>
<reference evidence="4" key="1">
    <citation type="journal article" date="2023" name="Insect Mol. Biol.">
        <title>Genome sequencing provides insights into the evolution of gene families encoding plant cell wall-degrading enzymes in longhorned beetles.</title>
        <authorList>
            <person name="Shin N.R."/>
            <person name="Okamura Y."/>
            <person name="Kirsch R."/>
            <person name="Pauchet Y."/>
        </authorList>
    </citation>
    <scope>NUCLEOTIDE SEQUENCE</scope>
    <source>
        <strain evidence="4">AMC_N1</strain>
    </source>
</reference>
<dbReference type="PANTHER" id="PTHR12858:SF1">
    <property type="entry name" value="PRE-RRNA-PROCESSING PROTEIN TSR1 HOMOLOG"/>
    <property type="match status" value="1"/>
</dbReference>
<sequence>MFFNREDIAYFKPCKLRTKMGRIGHIKEPLGTHGHMKCVFDGQLKSQDTVLLHLYKRVFPKWTYEVFTVNCGNNESMEIDNSKRPVIGDHKKGLPGNNSGSFGISQLPTNGTSSLARPIVVEACGCRKAGLKCSMICGVCNGKTCENATQLTLDKSDEDDLDFPLDICLSTEEGQFTRIKRNRYLIPK</sequence>
<name>A0AAV8X573_9CUCU</name>
<comment type="caution">
    <text evidence="4">The sequence shown here is derived from an EMBL/GenBank/DDBJ whole genome shotgun (WGS) entry which is preliminary data.</text>
</comment>
<dbReference type="Proteomes" id="UP001162162">
    <property type="component" value="Unassembled WGS sequence"/>
</dbReference>
<dbReference type="Pfam" id="PF04950">
    <property type="entry name" value="RIBIOP_C"/>
    <property type="match status" value="1"/>
</dbReference>
<evidence type="ECO:0000256" key="1">
    <source>
        <dbReference type="ARBA" id="ARBA00037087"/>
    </source>
</evidence>
<dbReference type="AlphaFoldDB" id="A0AAV8X573"/>
<dbReference type="GO" id="GO:0000479">
    <property type="term" value="P:endonucleolytic cleavage of tricistronic rRNA transcript (SSU-rRNA, 5.8S rRNA, LSU-rRNA)"/>
    <property type="evidence" value="ECO:0007669"/>
    <property type="project" value="TreeGrafter"/>
</dbReference>
<organism evidence="4 5">
    <name type="scientific">Aromia moschata</name>
    <dbReference type="NCBI Taxonomy" id="1265417"/>
    <lineage>
        <taxon>Eukaryota</taxon>
        <taxon>Metazoa</taxon>
        <taxon>Ecdysozoa</taxon>
        <taxon>Arthropoda</taxon>
        <taxon>Hexapoda</taxon>
        <taxon>Insecta</taxon>
        <taxon>Pterygota</taxon>
        <taxon>Neoptera</taxon>
        <taxon>Endopterygota</taxon>
        <taxon>Coleoptera</taxon>
        <taxon>Polyphaga</taxon>
        <taxon>Cucujiformia</taxon>
        <taxon>Chrysomeloidea</taxon>
        <taxon>Cerambycidae</taxon>
        <taxon>Cerambycinae</taxon>
        <taxon>Callichromatini</taxon>
        <taxon>Aromia</taxon>
    </lineage>
</organism>
<dbReference type="InterPro" id="IPR039761">
    <property type="entry name" value="Bms1/Tsr1"/>
</dbReference>
<dbReference type="GO" id="GO:0005525">
    <property type="term" value="F:GTP binding"/>
    <property type="evidence" value="ECO:0007669"/>
    <property type="project" value="TreeGrafter"/>
</dbReference>
<dbReference type="InterPro" id="IPR007034">
    <property type="entry name" value="BMS1_TSR1_C"/>
</dbReference>
<keyword evidence="5" id="KW-1185">Reference proteome</keyword>
<proteinExistence type="predicted"/>
<feature type="domain" description="Ribosome biogenesis protein BMS1/TSR1 C-terminal" evidence="3">
    <location>
        <begin position="1"/>
        <end position="60"/>
    </location>
</feature>